<gene>
    <name evidence="2" type="ORF">URODEC1_LOCUS98514</name>
</gene>
<reference evidence="3" key="1">
    <citation type="submission" date="2024-06" db="EMBL/GenBank/DDBJ databases">
        <authorList>
            <person name="Ryan C."/>
        </authorList>
    </citation>
    <scope>NUCLEOTIDE SEQUENCE [LARGE SCALE GENOMIC DNA]</scope>
</reference>
<feature type="compositionally biased region" description="Pro residues" evidence="1">
    <location>
        <begin position="79"/>
        <end position="93"/>
    </location>
</feature>
<evidence type="ECO:0000313" key="2">
    <source>
        <dbReference type="EMBL" id="CAL5062802.1"/>
    </source>
</evidence>
<feature type="compositionally biased region" description="Basic and acidic residues" evidence="1">
    <location>
        <begin position="61"/>
        <end position="77"/>
    </location>
</feature>
<accession>A0ABC9ERC9</accession>
<evidence type="ECO:0000256" key="1">
    <source>
        <dbReference type="SAM" id="MobiDB-lite"/>
    </source>
</evidence>
<protein>
    <submittedName>
        <fullName evidence="2">Uncharacterized protein</fullName>
    </submittedName>
</protein>
<dbReference type="EMBL" id="OZ075115">
    <property type="protein sequence ID" value="CAL5062802.1"/>
    <property type="molecule type" value="Genomic_DNA"/>
</dbReference>
<keyword evidence="3" id="KW-1185">Reference proteome</keyword>
<sequence length="519" mass="59091">MWLTFTTGTLEGSSSSIQISEIPPERWERGIKHRVLMPVWEIHNYAGVKADPHDPNSTVGKPEKRRLPWFRGVKDGEPTPTPAPPPFGHPPPPRVHERRDERAEEDRRDRERRDRVNRIDHVDEHPDFHDVFGRRRDDHDDDRDRWPRDQRGQGRRDSGEHGRGRHYDATRRNRSRSPRRRGDGHDEHGGRRRDEDAPRREPARRERAASREITRSPRPAVGHEQTADDAARELEARRQRDLKLMFHLKVATMADVASKMFNLQGHKNTTSPRSPLQQFSTVSRLVDELGDEVWFDHNNRHNYKVPSPRLYQPVPVRRAFYRIKRSLPAQAPPPTIEEVNAALSKMTPPVNVQTEEVVQEDQLSPTDGHGEHPQHTLTALAPDNSDEPSPQTPQGLVPQPPPAPGKRGRRLKKLPVAVSSLRRSKRQACSRLKHLPAEQRASHVLCRRLGYIKDDITPAEQAIQEFVATFTGPMPEFIVAGLTAMFRLDDDDICSATAALIKLGGQEAADTLPEVNNGA</sequence>
<feature type="compositionally biased region" description="Basic and acidic residues" evidence="1">
    <location>
        <begin position="94"/>
        <end position="171"/>
    </location>
</feature>
<evidence type="ECO:0000313" key="3">
    <source>
        <dbReference type="Proteomes" id="UP001497457"/>
    </source>
</evidence>
<feature type="region of interest" description="Disordered" evidence="1">
    <location>
        <begin position="357"/>
        <end position="412"/>
    </location>
</feature>
<feature type="compositionally biased region" description="Basic and acidic residues" evidence="1">
    <location>
        <begin position="180"/>
        <end position="215"/>
    </location>
</feature>
<reference evidence="2 3" key="2">
    <citation type="submission" date="2024-10" db="EMBL/GenBank/DDBJ databases">
        <authorList>
            <person name="Ryan C."/>
        </authorList>
    </citation>
    <scope>NUCLEOTIDE SEQUENCE [LARGE SCALE GENOMIC DNA]</scope>
</reference>
<feature type="region of interest" description="Disordered" evidence="1">
    <location>
        <begin position="47"/>
        <end position="230"/>
    </location>
</feature>
<dbReference type="Proteomes" id="UP001497457">
    <property type="component" value="Chromosome 5rd"/>
</dbReference>
<name>A0ABC9ERC9_9POAL</name>
<dbReference type="AlphaFoldDB" id="A0ABC9ERC9"/>
<organism evidence="2 3">
    <name type="scientific">Urochloa decumbens</name>
    <dbReference type="NCBI Taxonomy" id="240449"/>
    <lineage>
        <taxon>Eukaryota</taxon>
        <taxon>Viridiplantae</taxon>
        <taxon>Streptophyta</taxon>
        <taxon>Embryophyta</taxon>
        <taxon>Tracheophyta</taxon>
        <taxon>Spermatophyta</taxon>
        <taxon>Magnoliopsida</taxon>
        <taxon>Liliopsida</taxon>
        <taxon>Poales</taxon>
        <taxon>Poaceae</taxon>
        <taxon>PACMAD clade</taxon>
        <taxon>Panicoideae</taxon>
        <taxon>Panicodae</taxon>
        <taxon>Paniceae</taxon>
        <taxon>Melinidinae</taxon>
        <taxon>Urochloa</taxon>
    </lineage>
</organism>
<proteinExistence type="predicted"/>